<proteinExistence type="predicted"/>
<sequence length="30" mass="3332">MFIKEMQTEDLSLFTFCCCSDLLSVGVCAP</sequence>
<dbReference type="EMBL" id="GBXM01105652">
    <property type="protein sequence ID" value="JAH02925.1"/>
    <property type="molecule type" value="Transcribed_RNA"/>
</dbReference>
<evidence type="ECO:0000313" key="1">
    <source>
        <dbReference type="EMBL" id="JAH02925.1"/>
    </source>
</evidence>
<dbReference type="AlphaFoldDB" id="A0A0E9PFT7"/>
<reference evidence="1" key="2">
    <citation type="journal article" date="2015" name="Fish Shellfish Immunol.">
        <title>Early steps in the European eel (Anguilla anguilla)-Vibrio vulnificus interaction in the gills: Role of the RtxA13 toxin.</title>
        <authorList>
            <person name="Callol A."/>
            <person name="Pajuelo D."/>
            <person name="Ebbesson L."/>
            <person name="Teles M."/>
            <person name="MacKenzie S."/>
            <person name="Amaro C."/>
        </authorList>
    </citation>
    <scope>NUCLEOTIDE SEQUENCE</scope>
</reference>
<organism evidence="1">
    <name type="scientific">Anguilla anguilla</name>
    <name type="common">European freshwater eel</name>
    <name type="synonym">Muraena anguilla</name>
    <dbReference type="NCBI Taxonomy" id="7936"/>
    <lineage>
        <taxon>Eukaryota</taxon>
        <taxon>Metazoa</taxon>
        <taxon>Chordata</taxon>
        <taxon>Craniata</taxon>
        <taxon>Vertebrata</taxon>
        <taxon>Euteleostomi</taxon>
        <taxon>Actinopterygii</taxon>
        <taxon>Neopterygii</taxon>
        <taxon>Teleostei</taxon>
        <taxon>Anguilliformes</taxon>
        <taxon>Anguillidae</taxon>
        <taxon>Anguilla</taxon>
    </lineage>
</organism>
<reference evidence="1" key="1">
    <citation type="submission" date="2014-11" db="EMBL/GenBank/DDBJ databases">
        <authorList>
            <person name="Amaro Gonzalez C."/>
        </authorList>
    </citation>
    <scope>NUCLEOTIDE SEQUENCE</scope>
</reference>
<protein>
    <submittedName>
        <fullName evidence="1">Uncharacterized protein</fullName>
    </submittedName>
</protein>
<accession>A0A0E9PFT7</accession>
<name>A0A0E9PFT7_ANGAN</name>